<organism evidence="3 4">
    <name type="scientific">Senna tora</name>
    <dbReference type="NCBI Taxonomy" id="362788"/>
    <lineage>
        <taxon>Eukaryota</taxon>
        <taxon>Viridiplantae</taxon>
        <taxon>Streptophyta</taxon>
        <taxon>Embryophyta</taxon>
        <taxon>Tracheophyta</taxon>
        <taxon>Spermatophyta</taxon>
        <taxon>Magnoliopsida</taxon>
        <taxon>eudicotyledons</taxon>
        <taxon>Gunneridae</taxon>
        <taxon>Pentapetalae</taxon>
        <taxon>rosids</taxon>
        <taxon>fabids</taxon>
        <taxon>Fabales</taxon>
        <taxon>Fabaceae</taxon>
        <taxon>Caesalpinioideae</taxon>
        <taxon>Cassia clade</taxon>
        <taxon>Senna</taxon>
    </lineage>
</organism>
<sequence>MPLSPFPSSEERTVASALLLLRAVPPSFTSSLSPPRFDSDRDDSVPERSRNKSCGDSFLSSDSKASSSSLVNDSGSHEQIRGRRIRFFSAVARYRQMKFKVMCTLKLFELSKIVRKSRSKIIWASSDDVPKPNTAMASTKVSTCTAEASSCLSSSSSAISSARSLRYINRARRGKMLGMVKRNQAPHANKKHVVDSAYMRRRAEAIVKLLSGGESSEVRIRQLLGDSPDTSKALRM</sequence>
<feature type="region of interest" description="Disordered" evidence="1">
    <location>
        <begin position="26"/>
        <end position="75"/>
    </location>
</feature>
<dbReference type="Pfam" id="PF25370">
    <property type="entry name" value="HTH_74"/>
    <property type="match status" value="1"/>
</dbReference>
<keyword evidence="4" id="KW-1185">Reference proteome</keyword>
<reference evidence="3" key="1">
    <citation type="submission" date="2020-09" db="EMBL/GenBank/DDBJ databases">
        <title>Genome-Enabled Discovery of Anthraquinone Biosynthesis in Senna tora.</title>
        <authorList>
            <person name="Kang S.-H."/>
            <person name="Pandey R.P."/>
            <person name="Lee C.-M."/>
            <person name="Sim J.-S."/>
            <person name="Jeong J.-T."/>
            <person name="Choi B.-S."/>
            <person name="Jung M."/>
            <person name="Ginzburg D."/>
            <person name="Zhao K."/>
            <person name="Won S.Y."/>
            <person name="Oh T.-J."/>
            <person name="Yu Y."/>
            <person name="Kim N.-H."/>
            <person name="Lee O.R."/>
            <person name="Lee T.-H."/>
            <person name="Bashyal P."/>
            <person name="Kim T.-S."/>
            <person name="Lee W.-H."/>
            <person name="Kawkins C."/>
            <person name="Kim C.-K."/>
            <person name="Kim J.S."/>
            <person name="Ahn B.O."/>
            <person name="Rhee S.Y."/>
            <person name="Sohng J.K."/>
        </authorList>
    </citation>
    <scope>NUCLEOTIDE SEQUENCE</scope>
    <source>
        <tissue evidence="3">Leaf</tissue>
    </source>
</reference>
<evidence type="ECO:0000313" key="4">
    <source>
        <dbReference type="Proteomes" id="UP000634136"/>
    </source>
</evidence>
<evidence type="ECO:0000313" key="3">
    <source>
        <dbReference type="EMBL" id="KAF7819029.1"/>
    </source>
</evidence>
<dbReference type="Proteomes" id="UP000634136">
    <property type="component" value="Unassembled WGS sequence"/>
</dbReference>
<dbReference type="AlphaFoldDB" id="A0A834TK63"/>
<dbReference type="PANTHER" id="PTHR34799">
    <property type="entry name" value="OS07G0656300 PROTEIN"/>
    <property type="match status" value="1"/>
</dbReference>
<feature type="domain" description="HTH three-helical bundle" evidence="2">
    <location>
        <begin position="196"/>
        <end position="236"/>
    </location>
</feature>
<protein>
    <submittedName>
        <fullName evidence="3">Putative serine-rich protein C1E8.05</fullName>
    </submittedName>
</protein>
<name>A0A834TK63_9FABA</name>
<proteinExistence type="predicted"/>
<dbReference type="PANTHER" id="PTHR34799:SF2">
    <property type="entry name" value="OS07G0656300 PROTEIN"/>
    <property type="match status" value="1"/>
</dbReference>
<comment type="caution">
    <text evidence="3">The sequence shown here is derived from an EMBL/GenBank/DDBJ whole genome shotgun (WGS) entry which is preliminary data.</text>
</comment>
<evidence type="ECO:0000259" key="2">
    <source>
        <dbReference type="Pfam" id="PF25370"/>
    </source>
</evidence>
<gene>
    <name evidence="3" type="ORF">G2W53_024484</name>
</gene>
<accession>A0A834TK63</accession>
<dbReference type="OrthoDB" id="515857at2759"/>
<dbReference type="InterPro" id="IPR057523">
    <property type="entry name" value="HTH_74"/>
</dbReference>
<feature type="compositionally biased region" description="Basic and acidic residues" evidence="1">
    <location>
        <begin position="37"/>
        <end position="50"/>
    </location>
</feature>
<evidence type="ECO:0000256" key="1">
    <source>
        <dbReference type="SAM" id="MobiDB-lite"/>
    </source>
</evidence>
<dbReference type="EMBL" id="JAAIUW010000008">
    <property type="protein sequence ID" value="KAF7819029.1"/>
    <property type="molecule type" value="Genomic_DNA"/>
</dbReference>
<feature type="compositionally biased region" description="Low complexity" evidence="1">
    <location>
        <begin position="56"/>
        <end position="74"/>
    </location>
</feature>